<evidence type="ECO:0000256" key="2">
    <source>
        <dbReference type="ARBA" id="ARBA00022748"/>
    </source>
</evidence>
<keyword evidence="3" id="KW-1015">Disulfide bond</keyword>
<dbReference type="GO" id="GO:0017004">
    <property type="term" value="P:cytochrome complex assembly"/>
    <property type="evidence" value="ECO:0007669"/>
    <property type="project" value="UniProtKB-KW"/>
</dbReference>
<dbReference type="InterPro" id="IPR013766">
    <property type="entry name" value="Thioredoxin_domain"/>
</dbReference>
<dbReference type="Proteomes" id="UP000663940">
    <property type="component" value="Chromosome"/>
</dbReference>
<keyword evidence="9" id="KW-1185">Reference proteome</keyword>
<dbReference type="PROSITE" id="PS51352">
    <property type="entry name" value="THIOREDOXIN_2"/>
    <property type="match status" value="1"/>
</dbReference>
<dbReference type="Gene3D" id="3.40.30.10">
    <property type="entry name" value="Glutaredoxin"/>
    <property type="match status" value="1"/>
</dbReference>
<evidence type="ECO:0000313" key="7">
    <source>
        <dbReference type="EMBL" id="QTE47509.1"/>
    </source>
</evidence>
<sequence>MKNLTIAFIATLFIFIYSSRITFAQSSVRTGSIDSAKITVLIPEIDLSEKLELTFSDQVVKADRAFDNGETSLVSKADKHGLYVFHLKVPPTRRKLGFYIRLSKIGSSLDTLGRNDREVGVPIGYGILENYFVQGGDDIKIVARKKSTFRPLSNYVRGFSFNFSGKGAQKYSLRYLVDSIEYWREFAKDYIKADSTFNVDNLDMRIARKAIDTIKHYRAGLDLQAYNELCIHAYFSAAGLQYDILLSNLHGILKNSSVPFKKQLFKSLSYADSVSRKRLDRTTMISSNDFWSAELRKYRTITDCKNWKPDTLAQSLAPIGDAFIKENLYILVTKMYLNRFRNLINFFKIASLSIKTDVGKSQLAEMMKTTKGMPAYNFDLTDAKGHKVKLSEFAGKVVFIDFWYTGCGNCINYYRDVLSKVEEKFANDPNVVFISISIDKNKEGWLKSIQSGTYTSDNIVNLYTNGDGMSDPVIKFYQVLGYPRPLVIDKLQRLYKVDNTLRNMDILLSTISAAKAN</sequence>
<dbReference type="EMBL" id="CP043451">
    <property type="protein sequence ID" value="QEM03718.1"/>
    <property type="molecule type" value="Genomic_DNA"/>
</dbReference>
<dbReference type="PANTHER" id="PTHR42852:SF6">
    <property type="entry name" value="THIOL:DISULFIDE INTERCHANGE PROTEIN DSBE"/>
    <property type="match status" value="1"/>
</dbReference>
<dbReference type="SUPFAM" id="SSF52833">
    <property type="entry name" value="Thioredoxin-like"/>
    <property type="match status" value="1"/>
</dbReference>
<dbReference type="EMBL" id="CP071880">
    <property type="protein sequence ID" value="QTE47509.1"/>
    <property type="molecule type" value="Genomic_DNA"/>
</dbReference>
<dbReference type="CDD" id="cd02966">
    <property type="entry name" value="TlpA_like_family"/>
    <property type="match status" value="1"/>
</dbReference>
<dbReference type="PANTHER" id="PTHR42852">
    <property type="entry name" value="THIOL:DISULFIDE INTERCHANGE PROTEIN DSBE"/>
    <property type="match status" value="1"/>
</dbReference>
<dbReference type="Proteomes" id="UP000250557">
    <property type="component" value="Chromosome"/>
</dbReference>
<evidence type="ECO:0000313" key="6">
    <source>
        <dbReference type="EMBL" id="QEM03718.1"/>
    </source>
</evidence>
<feature type="domain" description="Thioredoxin" evidence="5">
    <location>
        <begin position="369"/>
        <end position="516"/>
    </location>
</feature>
<keyword evidence="4" id="KW-0676">Redox-active center</keyword>
<gene>
    <name evidence="6" type="ORF">DIU31_009410</name>
    <name evidence="7" type="ORF">J3L21_18235</name>
</gene>
<evidence type="ECO:0000256" key="4">
    <source>
        <dbReference type="ARBA" id="ARBA00023284"/>
    </source>
</evidence>
<dbReference type="Pfam" id="PF08534">
    <property type="entry name" value="Redoxin"/>
    <property type="match status" value="1"/>
</dbReference>
<dbReference type="GO" id="GO:0016491">
    <property type="term" value="F:oxidoreductase activity"/>
    <property type="evidence" value="ECO:0007669"/>
    <property type="project" value="InterPro"/>
</dbReference>
<reference evidence="6 8" key="1">
    <citation type="submission" date="2019-08" db="EMBL/GenBank/DDBJ databases">
        <title>Comparative genome analysis confer to the adaptation heavy metal polluted environment.</title>
        <authorList>
            <person name="Li Y."/>
        </authorList>
    </citation>
    <scope>NUCLEOTIDE SEQUENCE [LARGE SCALE GENOMIC DNA]</scope>
    <source>
        <strain evidence="6 8">P2</strain>
    </source>
</reference>
<reference evidence="7 9" key="2">
    <citation type="submission" date="2021-03" db="EMBL/GenBank/DDBJ databases">
        <title>Mucilaginibacter strains isolated from gold and copper mining confer multi heavy-metal resistance.</title>
        <authorList>
            <person name="Li Y."/>
        </authorList>
    </citation>
    <scope>NUCLEOTIDE SEQUENCE [LARGE SCALE GENOMIC DNA]</scope>
    <source>
        <strain evidence="7 9">P2-4</strain>
    </source>
</reference>
<dbReference type="RefSeq" id="WP_112652448.1">
    <property type="nucleotide sequence ID" value="NZ_CP043451.1"/>
</dbReference>
<proteinExistence type="predicted"/>
<dbReference type="InterPro" id="IPR036249">
    <property type="entry name" value="Thioredoxin-like_sf"/>
</dbReference>
<evidence type="ECO:0000313" key="9">
    <source>
        <dbReference type="Proteomes" id="UP000663940"/>
    </source>
</evidence>
<evidence type="ECO:0000313" key="8">
    <source>
        <dbReference type="Proteomes" id="UP000250557"/>
    </source>
</evidence>
<accession>A0AAE6JDP8</accession>
<keyword evidence="2" id="KW-0201">Cytochrome c-type biogenesis</keyword>
<dbReference type="AlphaFoldDB" id="A0AAE6JDP8"/>
<evidence type="ECO:0000259" key="5">
    <source>
        <dbReference type="PROSITE" id="PS51352"/>
    </source>
</evidence>
<dbReference type="InterPro" id="IPR050553">
    <property type="entry name" value="Thioredoxin_ResA/DsbE_sf"/>
</dbReference>
<dbReference type="InterPro" id="IPR013740">
    <property type="entry name" value="Redoxin"/>
</dbReference>
<comment type="subcellular location">
    <subcellularLocation>
        <location evidence="1">Cell envelope</location>
    </subcellularLocation>
</comment>
<name>A0AAE6JDP8_9SPHI</name>
<protein>
    <submittedName>
        <fullName evidence="6">TlpA family protein disulfide reductase</fullName>
    </submittedName>
</protein>
<evidence type="ECO:0000256" key="1">
    <source>
        <dbReference type="ARBA" id="ARBA00004196"/>
    </source>
</evidence>
<evidence type="ECO:0000256" key="3">
    <source>
        <dbReference type="ARBA" id="ARBA00023157"/>
    </source>
</evidence>
<organism evidence="6 8">
    <name type="scientific">Mucilaginibacter rubeus</name>
    <dbReference type="NCBI Taxonomy" id="2027860"/>
    <lineage>
        <taxon>Bacteria</taxon>
        <taxon>Pseudomonadati</taxon>
        <taxon>Bacteroidota</taxon>
        <taxon>Sphingobacteriia</taxon>
        <taxon>Sphingobacteriales</taxon>
        <taxon>Sphingobacteriaceae</taxon>
        <taxon>Mucilaginibacter</taxon>
    </lineage>
</organism>
<dbReference type="GO" id="GO:0030313">
    <property type="term" value="C:cell envelope"/>
    <property type="evidence" value="ECO:0007669"/>
    <property type="project" value="UniProtKB-SubCell"/>
</dbReference>